<feature type="transmembrane region" description="Helical" evidence="10">
    <location>
        <begin position="243"/>
        <end position="276"/>
    </location>
</feature>
<evidence type="ECO:0000256" key="9">
    <source>
        <dbReference type="ARBA" id="ARBA00023201"/>
    </source>
</evidence>
<reference evidence="15 16" key="1">
    <citation type="submission" date="2018-08" db="EMBL/GenBank/DDBJ databases">
        <title>A genome reference for cultivated species of the human gut microbiota.</title>
        <authorList>
            <person name="Zou Y."/>
            <person name="Xue W."/>
            <person name="Luo G."/>
        </authorList>
    </citation>
    <scope>NUCLEOTIDE SEQUENCE [LARGE SCALE GENOMIC DNA]</scope>
    <source>
        <strain evidence="14 17">AF31-28B-AC</strain>
        <strain evidence="13 15">OM08-14</strain>
        <strain evidence="12 16">TF10-3AC</strain>
    </source>
</reference>
<feature type="domain" description="Cation/H+ exchanger transmembrane" evidence="11">
    <location>
        <begin position="21"/>
        <end position="419"/>
    </location>
</feature>
<feature type="transmembrane region" description="Helical" evidence="10">
    <location>
        <begin position="296"/>
        <end position="314"/>
    </location>
</feature>
<organism evidence="12 16">
    <name type="scientific">Phocaeicola plebeius</name>
    <dbReference type="NCBI Taxonomy" id="310297"/>
    <lineage>
        <taxon>Bacteria</taxon>
        <taxon>Pseudomonadati</taxon>
        <taxon>Bacteroidota</taxon>
        <taxon>Bacteroidia</taxon>
        <taxon>Bacteroidales</taxon>
        <taxon>Bacteroidaceae</taxon>
        <taxon>Phocaeicola</taxon>
    </lineage>
</organism>
<sequence length="713" mass="80337">MEEYTFLAPLLLTIGGLIIGAILKSLLKHSRLPYTVGLFAIGIILGVMNRTGVFQSLPELHDAVSSVANINPDLILYLFLPILIFDAAYELNLHIFKKTLANATLLAAPGLIICMLLTGALMMGVATFIPGFESWTWAFALMFGALISATDPVAVVALLHELKTSKRFSTLVDAESLLNDGTGIVCFMLFFGAYAAGEATHASPVITFIREVGLSTLLGFLLARIVIWFITRINSEEMVQNSVIILAAYLTFILSQYYLGVSGVIALVAFGLTVTYVGKPRLKPQVNTFMEHFWELLTYIANTLIFILVGVVIAEKVDFSWGALGVLILIYIALNLIRFAMIMLLYPVMKRLGYGLTKRESAILTWGGLRGALAMTLALMVSYTPAIPEDIRSQVLFFTAGIVTLTLCINATTMRALLNRLGLTHVPSARTMLAYRIEKSIRDNSEKYLEGLKKRDALEGANWHKVESYMTAQPQEPAKNPQNKAMLPEIRLRVLDKEKAICREIYEEGVISKPVFLRLMNSLDELYDHDGNYPLNVRTSIFKFCQRTDLLNTLRNIPYLQNWMTFYFRERITVVYDLGRGFIILQKGSLKLLDDLRASEWVTGEQDSVLDTLREEINDNINRMSAFINNLADNFPKAYGHALTIKSIRMLLSNERRTVKQLINNGMLSEKDAERLLDDIDERTDEINSFSHTFTASFLRWLFFIKKKKVYRN</sequence>
<evidence type="ECO:0000256" key="6">
    <source>
        <dbReference type="ARBA" id="ARBA00023053"/>
    </source>
</evidence>
<keyword evidence="7" id="KW-0406">Ion transport</keyword>
<feature type="transmembrane region" description="Helical" evidence="10">
    <location>
        <begin position="208"/>
        <end position="231"/>
    </location>
</feature>
<evidence type="ECO:0000256" key="1">
    <source>
        <dbReference type="ARBA" id="ARBA00004651"/>
    </source>
</evidence>
<evidence type="ECO:0000256" key="5">
    <source>
        <dbReference type="ARBA" id="ARBA00022989"/>
    </source>
</evidence>
<keyword evidence="16" id="KW-1185">Reference proteome</keyword>
<proteinExistence type="predicted"/>
<dbReference type="Proteomes" id="UP000260862">
    <property type="component" value="Unassembled WGS sequence"/>
</dbReference>
<dbReference type="AlphaFoldDB" id="A0A3E4N5W2"/>
<accession>A0A3E4N5W2</accession>
<dbReference type="RefSeq" id="WP_117670973.1">
    <property type="nucleotide sequence ID" value="NZ_CABOGR010000004.1"/>
</dbReference>
<dbReference type="Proteomes" id="UP000285109">
    <property type="component" value="Unassembled WGS sequence"/>
</dbReference>
<feature type="transmembrane region" description="Helical" evidence="10">
    <location>
        <begin position="135"/>
        <end position="157"/>
    </location>
</feature>
<dbReference type="Gene3D" id="6.10.140.1330">
    <property type="match status" value="1"/>
</dbReference>
<dbReference type="GO" id="GO:0098719">
    <property type="term" value="P:sodium ion import across plasma membrane"/>
    <property type="evidence" value="ECO:0007669"/>
    <property type="project" value="TreeGrafter"/>
</dbReference>
<dbReference type="GO" id="GO:0005886">
    <property type="term" value="C:plasma membrane"/>
    <property type="evidence" value="ECO:0007669"/>
    <property type="project" value="UniProtKB-SubCell"/>
</dbReference>
<evidence type="ECO:0000256" key="8">
    <source>
        <dbReference type="ARBA" id="ARBA00023136"/>
    </source>
</evidence>
<evidence type="ECO:0000313" key="17">
    <source>
        <dbReference type="Proteomes" id="UP000285109"/>
    </source>
</evidence>
<keyword evidence="2" id="KW-0813">Transport</keyword>
<dbReference type="InterPro" id="IPR018422">
    <property type="entry name" value="Cation/H_exchanger_CPA1"/>
</dbReference>
<keyword evidence="9" id="KW-0739">Sodium transport</keyword>
<dbReference type="PANTHER" id="PTHR10110:SF86">
    <property type="entry name" value="SODIUM_HYDROGEN EXCHANGER 7"/>
    <property type="match status" value="1"/>
</dbReference>
<dbReference type="GO" id="GO:0015386">
    <property type="term" value="F:potassium:proton antiporter activity"/>
    <property type="evidence" value="ECO:0007669"/>
    <property type="project" value="TreeGrafter"/>
</dbReference>
<feature type="transmembrane region" description="Helical" evidence="10">
    <location>
        <begin position="395"/>
        <end position="418"/>
    </location>
</feature>
<evidence type="ECO:0000313" key="16">
    <source>
        <dbReference type="Proteomes" id="UP000260862"/>
    </source>
</evidence>
<protein>
    <submittedName>
        <fullName evidence="12">Sodium:proton antiporter</fullName>
    </submittedName>
</protein>
<dbReference type="EMBL" id="QSTF01000019">
    <property type="protein sequence ID" value="RGM39592.1"/>
    <property type="molecule type" value="Genomic_DNA"/>
</dbReference>
<evidence type="ECO:0000313" key="13">
    <source>
        <dbReference type="EMBL" id="RGM39592.1"/>
    </source>
</evidence>
<feature type="transmembrane region" description="Helical" evidence="10">
    <location>
        <begin position="34"/>
        <end position="54"/>
    </location>
</feature>
<evidence type="ECO:0000256" key="10">
    <source>
        <dbReference type="SAM" id="Phobius"/>
    </source>
</evidence>
<evidence type="ECO:0000313" key="14">
    <source>
        <dbReference type="EMBL" id="RHN00760.1"/>
    </source>
</evidence>
<dbReference type="GO" id="GO:0051453">
    <property type="term" value="P:regulation of intracellular pH"/>
    <property type="evidence" value="ECO:0007669"/>
    <property type="project" value="TreeGrafter"/>
</dbReference>
<feature type="transmembrane region" description="Helical" evidence="10">
    <location>
        <begin position="326"/>
        <end position="349"/>
    </location>
</feature>
<dbReference type="GO" id="GO:0015385">
    <property type="term" value="F:sodium:proton antiporter activity"/>
    <property type="evidence" value="ECO:0007669"/>
    <property type="project" value="InterPro"/>
</dbReference>
<dbReference type="InterPro" id="IPR006153">
    <property type="entry name" value="Cation/H_exchanger_TM"/>
</dbReference>
<feature type="transmembrane region" description="Helical" evidence="10">
    <location>
        <begin position="361"/>
        <end position="383"/>
    </location>
</feature>
<evidence type="ECO:0000259" key="11">
    <source>
        <dbReference type="Pfam" id="PF00999"/>
    </source>
</evidence>
<keyword evidence="4 10" id="KW-0812">Transmembrane</keyword>
<evidence type="ECO:0000313" key="15">
    <source>
        <dbReference type="Proteomes" id="UP000260780"/>
    </source>
</evidence>
<evidence type="ECO:0000256" key="2">
    <source>
        <dbReference type="ARBA" id="ARBA00022448"/>
    </source>
</evidence>
<feature type="transmembrane region" description="Helical" evidence="10">
    <location>
        <begin position="105"/>
        <end position="129"/>
    </location>
</feature>
<dbReference type="Pfam" id="PF00999">
    <property type="entry name" value="Na_H_Exchanger"/>
    <property type="match status" value="1"/>
</dbReference>
<name>A0A3E4N5W2_9BACT</name>
<evidence type="ECO:0000313" key="12">
    <source>
        <dbReference type="EMBL" id="RGK57591.1"/>
    </source>
</evidence>
<dbReference type="PANTHER" id="PTHR10110">
    <property type="entry name" value="SODIUM/HYDROGEN EXCHANGER"/>
    <property type="match status" value="1"/>
</dbReference>
<keyword evidence="5 10" id="KW-1133">Transmembrane helix</keyword>
<dbReference type="Proteomes" id="UP000260780">
    <property type="component" value="Unassembled WGS sequence"/>
</dbReference>
<dbReference type="EMBL" id="QRQK01000001">
    <property type="protein sequence ID" value="RHN00760.1"/>
    <property type="molecule type" value="Genomic_DNA"/>
</dbReference>
<dbReference type="STRING" id="310297.BHV76_11865"/>
<evidence type="ECO:0000256" key="3">
    <source>
        <dbReference type="ARBA" id="ARBA00022475"/>
    </source>
</evidence>
<gene>
    <name evidence="14" type="ORF">DWZ34_01155</name>
    <name evidence="13" type="ORF">DXC17_08590</name>
    <name evidence="12" type="ORF">DXD04_03335</name>
</gene>
<feature type="transmembrane region" description="Helical" evidence="10">
    <location>
        <begin position="74"/>
        <end position="93"/>
    </location>
</feature>
<dbReference type="EMBL" id="QSQT01000004">
    <property type="protein sequence ID" value="RGK57591.1"/>
    <property type="molecule type" value="Genomic_DNA"/>
</dbReference>
<evidence type="ECO:0000256" key="7">
    <source>
        <dbReference type="ARBA" id="ARBA00023065"/>
    </source>
</evidence>
<comment type="caution">
    <text evidence="12">The sequence shown here is derived from an EMBL/GenBank/DDBJ whole genome shotgun (WGS) entry which is preliminary data.</text>
</comment>
<keyword evidence="8 10" id="KW-0472">Membrane</keyword>
<evidence type="ECO:0000256" key="4">
    <source>
        <dbReference type="ARBA" id="ARBA00022692"/>
    </source>
</evidence>
<feature type="transmembrane region" description="Helical" evidence="10">
    <location>
        <begin position="6"/>
        <end position="27"/>
    </location>
</feature>
<feature type="transmembrane region" description="Helical" evidence="10">
    <location>
        <begin position="177"/>
        <end position="196"/>
    </location>
</feature>
<keyword evidence="6" id="KW-0915">Sodium</keyword>
<keyword evidence="3" id="KW-1003">Cell membrane</keyword>
<comment type="subcellular location">
    <subcellularLocation>
        <location evidence="1">Cell membrane</location>
        <topology evidence="1">Multi-pass membrane protein</topology>
    </subcellularLocation>
</comment>